<dbReference type="AlphaFoldDB" id="A0A917SZG3"/>
<dbReference type="PANTHER" id="PTHR11559">
    <property type="entry name" value="CARBOXYLESTERASE"/>
    <property type="match status" value="1"/>
</dbReference>
<dbReference type="Pfam" id="PF00135">
    <property type="entry name" value="COesterase"/>
    <property type="match status" value="1"/>
</dbReference>
<dbReference type="RefSeq" id="WP_051630662.1">
    <property type="nucleotide sequence ID" value="NZ_BMLF01000002.1"/>
</dbReference>
<evidence type="ECO:0000313" key="6">
    <source>
        <dbReference type="Proteomes" id="UP000649829"/>
    </source>
</evidence>
<dbReference type="EMBL" id="BMLF01000002">
    <property type="protein sequence ID" value="GGM03625.1"/>
    <property type="molecule type" value="Genomic_DNA"/>
</dbReference>
<dbReference type="InterPro" id="IPR029058">
    <property type="entry name" value="AB_hydrolase_fold"/>
</dbReference>
<dbReference type="InterPro" id="IPR002018">
    <property type="entry name" value="CarbesteraseB"/>
</dbReference>
<keyword evidence="6" id="KW-1185">Reference proteome</keyword>
<reference evidence="5" key="1">
    <citation type="journal article" date="2014" name="Int. J. Syst. Evol. Microbiol.">
        <title>Complete genome sequence of Corynebacterium casei LMG S-19264T (=DSM 44701T), isolated from a smear-ripened cheese.</title>
        <authorList>
            <consortium name="US DOE Joint Genome Institute (JGI-PGF)"/>
            <person name="Walter F."/>
            <person name="Albersmeier A."/>
            <person name="Kalinowski J."/>
            <person name="Ruckert C."/>
        </authorList>
    </citation>
    <scope>NUCLEOTIDE SEQUENCE</scope>
    <source>
        <strain evidence="5">CGMCC 1.6293</strain>
    </source>
</reference>
<comment type="similarity">
    <text evidence="1 3">Belongs to the type-B carboxylesterase/lipase family.</text>
</comment>
<reference evidence="5" key="2">
    <citation type="submission" date="2020-09" db="EMBL/GenBank/DDBJ databases">
        <authorList>
            <person name="Sun Q."/>
            <person name="Zhou Y."/>
        </authorList>
    </citation>
    <scope>NUCLEOTIDE SEQUENCE</scope>
    <source>
        <strain evidence="5">CGMCC 1.6293</strain>
    </source>
</reference>
<comment type="caution">
    <text evidence="5">The sequence shown here is derived from an EMBL/GenBank/DDBJ whole genome shotgun (WGS) entry which is preliminary data.</text>
</comment>
<evidence type="ECO:0000256" key="3">
    <source>
        <dbReference type="RuleBase" id="RU361235"/>
    </source>
</evidence>
<evidence type="ECO:0000256" key="1">
    <source>
        <dbReference type="ARBA" id="ARBA00005964"/>
    </source>
</evidence>
<dbReference type="PRINTS" id="PR00878">
    <property type="entry name" value="CHOLNESTRASE"/>
</dbReference>
<accession>A0A917SZG3</accession>
<dbReference type="EC" id="3.1.1.-" evidence="3"/>
<dbReference type="Proteomes" id="UP000649829">
    <property type="component" value="Unassembled WGS sequence"/>
</dbReference>
<dbReference type="SUPFAM" id="SSF53474">
    <property type="entry name" value="alpha/beta-Hydrolases"/>
    <property type="match status" value="1"/>
</dbReference>
<dbReference type="InterPro" id="IPR019826">
    <property type="entry name" value="Carboxylesterase_B_AS"/>
</dbReference>
<dbReference type="InterPro" id="IPR000997">
    <property type="entry name" value="Cholinesterase"/>
</dbReference>
<evidence type="ECO:0000313" key="5">
    <source>
        <dbReference type="EMBL" id="GGM03625.1"/>
    </source>
</evidence>
<dbReference type="InterPro" id="IPR050309">
    <property type="entry name" value="Type-B_Carboxylest/Lipase"/>
</dbReference>
<name>A0A917SZG3_9RHOB</name>
<protein>
    <recommendedName>
        <fullName evidence="3">Carboxylic ester hydrolase</fullName>
        <ecNumber evidence="3">3.1.1.-</ecNumber>
    </recommendedName>
</protein>
<feature type="domain" description="Carboxylesterase type B" evidence="4">
    <location>
        <begin position="16"/>
        <end position="463"/>
    </location>
</feature>
<gene>
    <name evidence="5" type="ORF">GCM10011534_26750</name>
</gene>
<evidence type="ECO:0000256" key="2">
    <source>
        <dbReference type="ARBA" id="ARBA00022801"/>
    </source>
</evidence>
<keyword evidence="2 3" id="KW-0378">Hydrolase</keyword>
<dbReference type="Gene3D" id="3.40.50.1820">
    <property type="entry name" value="alpha/beta hydrolase"/>
    <property type="match status" value="1"/>
</dbReference>
<proteinExistence type="inferred from homology"/>
<organism evidence="5 6">
    <name type="scientific">Pseudooceanicola nanhaiensis</name>
    <dbReference type="NCBI Taxonomy" id="375761"/>
    <lineage>
        <taxon>Bacteria</taxon>
        <taxon>Pseudomonadati</taxon>
        <taxon>Pseudomonadota</taxon>
        <taxon>Alphaproteobacteria</taxon>
        <taxon>Rhodobacterales</taxon>
        <taxon>Paracoccaceae</taxon>
        <taxon>Pseudooceanicola</taxon>
    </lineage>
</organism>
<evidence type="ECO:0000259" key="4">
    <source>
        <dbReference type="Pfam" id="PF00135"/>
    </source>
</evidence>
<dbReference type="GO" id="GO:0004104">
    <property type="term" value="F:cholinesterase activity"/>
    <property type="evidence" value="ECO:0007669"/>
    <property type="project" value="InterPro"/>
</dbReference>
<sequence>MPDTATDVRAPQATYRGRADGAARAFLGIPYAAPPLGPLRFRPPQPAPRGGVVDATRFGHAPVQTPPPETSFSILREEQSYGEDCLNLNLWTPAADTARRPVVVHLFGGGFGYGSANVGHLDGAAFAAANDVVLIRPNVRTGALGFLHLADHFPELDQTNRSMLDLAAALRWTRENVAAFGGDPDNITLAGLSSGAFTAAALFGTRDGPALFDKCWLMSGYATRILPPEQARRITEDFLGRAGIAPGDMTALEALSVEDILRLQAEVVAVNLAERSSPGGRTLGIVLDGTSLDRHPELAMRQGATRHIPLVIGRTRHEARLWYATGRMGEVDEARFRATLARFEGDAAVDPLLAQWNEAMPGASWAAKEEAYLTDRIYRQATASNAEAQRQGGGRAWTYEFAWEPKGPHAWLGAAHGFDEAFVYGLHRPERVPVAQTDPDGAARVAAEMERALVNLMREGDPGWEADPKVFA</sequence>
<dbReference type="PROSITE" id="PS00122">
    <property type="entry name" value="CARBOXYLESTERASE_B_1"/>
    <property type="match status" value="1"/>
</dbReference>